<dbReference type="EMBL" id="WIPF01000005">
    <property type="protein sequence ID" value="KAF3230989.1"/>
    <property type="molecule type" value="Genomic_DNA"/>
</dbReference>
<dbReference type="EMBL" id="WIPF01000005">
    <property type="protein sequence ID" value="KAF3230990.1"/>
    <property type="molecule type" value="Genomic_DNA"/>
</dbReference>
<comment type="caution">
    <text evidence="4">The sequence shown here is derived from an EMBL/GenBank/DDBJ whole genome shotgun (WGS) entry which is preliminary data.</text>
</comment>
<accession>A0A6G1M2W6</accession>
<gene>
    <name evidence="2" type="ORF">TWF106_001624</name>
    <name evidence="4" type="ORF">TWF191_007720</name>
    <name evidence="3" type="ORF">TWF679_007955</name>
    <name evidence="1" type="ORF">TWF788_007854</name>
</gene>
<evidence type="ECO:0000313" key="2">
    <source>
        <dbReference type="EMBL" id="KAF3204106.1"/>
    </source>
</evidence>
<sequence length="147" mass="17029">MRQTELCFCPHARWSCCLLVAVTIMALADWDSNLMNQRDLSKINIMISRSEGLVFPFLLMMRRWYAIPKASQDSIGSTILKGTKTIKFYIRFGLTRPWEEMDDKSAEPELKGNRSSWTRLRKEKSVPILLLTYSKNRWGSTFAASLD</sequence>
<evidence type="ECO:0000313" key="5">
    <source>
        <dbReference type="Proteomes" id="UP000472727"/>
    </source>
</evidence>
<evidence type="ECO:0000313" key="6">
    <source>
        <dbReference type="Proteomes" id="UP000479691"/>
    </source>
</evidence>
<dbReference type="EMBL" id="WIWT01000005">
    <property type="protein sequence ID" value="KAF3221258.1"/>
    <property type="molecule type" value="Genomic_DNA"/>
</dbReference>
<evidence type="ECO:0000313" key="3">
    <source>
        <dbReference type="EMBL" id="KAF3221258.1"/>
    </source>
</evidence>
<dbReference type="Proteomes" id="UP000472727">
    <property type="component" value="Unassembled WGS sequence"/>
</dbReference>
<proteinExistence type="predicted"/>
<evidence type="ECO:0000313" key="1">
    <source>
        <dbReference type="EMBL" id="KAF3177006.1"/>
    </source>
</evidence>
<organism evidence="4 7">
    <name type="scientific">Orbilia oligospora</name>
    <name type="common">Nematode-trapping fungus</name>
    <name type="synonym">Arthrobotrys oligospora</name>
    <dbReference type="NCBI Taxonomy" id="2813651"/>
    <lineage>
        <taxon>Eukaryota</taxon>
        <taxon>Fungi</taxon>
        <taxon>Dikarya</taxon>
        <taxon>Ascomycota</taxon>
        <taxon>Pezizomycotina</taxon>
        <taxon>Orbiliomycetes</taxon>
        <taxon>Orbiliales</taxon>
        <taxon>Orbiliaceae</taxon>
        <taxon>Orbilia</taxon>
    </lineage>
</organism>
<evidence type="ECO:0000313" key="4">
    <source>
        <dbReference type="EMBL" id="KAF3230990.1"/>
    </source>
</evidence>
<dbReference type="Proteomes" id="UP000483672">
    <property type="component" value="Unassembled WGS sequence"/>
</dbReference>
<dbReference type="EMBL" id="WIWT01000005">
    <property type="protein sequence ID" value="KAF3221259.1"/>
    <property type="molecule type" value="Genomic_DNA"/>
</dbReference>
<reference evidence="5 6" key="1">
    <citation type="submission" date="2019-06" db="EMBL/GenBank/DDBJ databases">
        <authorList>
            <person name="Palmer J.M."/>
        </authorList>
    </citation>
    <scope>NUCLEOTIDE SEQUENCE [LARGE SCALE GENOMIC DNA]</scope>
    <source>
        <strain evidence="2 5">TWF106</strain>
        <strain evidence="4 7">TWF191</strain>
        <strain evidence="3">TWF679</strain>
        <strain evidence="1 6">TWF788</strain>
    </source>
</reference>
<name>A0A6G1M2W6_ORBOL</name>
<protein>
    <submittedName>
        <fullName evidence="4">Uncharacterized protein</fullName>
    </submittedName>
</protein>
<evidence type="ECO:0000313" key="7">
    <source>
        <dbReference type="Proteomes" id="UP000483672"/>
    </source>
</evidence>
<dbReference type="OrthoDB" id="10274223at2759"/>
<dbReference type="Proteomes" id="UP000614610">
    <property type="component" value="Unassembled WGS sequence"/>
</dbReference>
<dbReference type="EMBL" id="JAABOE010000046">
    <property type="protein sequence ID" value="KAF3177006.1"/>
    <property type="molecule type" value="Genomic_DNA"/>
</dbReference>
<dbReference type="Proteomes" id="UP000479691">
    <property type="component" value="Unassembled WGS sequence"/>
</dbReference>
<dbReference type="AlphaFoldDB" id="A0A6G1M2W6"/>
<dbReference type="EMBL" id="WIWS01000128">
    <property type="protein sequence ID" value="KAF3204106.1"/>
    <property type="molecule type" value="Genomic_DNA"/>
</dbReference>
<dbReference type="EMBL" id="WIWS01000128">
    <property type="protein sequence ID" value="KAF3204107.1"/>
    <property type="molecule type" value="Genomic_DNA"/>
</dbReference>